<proteinExistence type="inferred from homology"/>
<sequence length="116" mass="12820">MAQFILFLHDRTDAFAGLSGDEMMAIIKDYMAWTEKMKAEGRYVGGQKLTDEPGRVMGTKGGSVEIHDGPFAEAHEILGGYMTIEAADYDEACALAKTCPHLKYGRIEVRMIDAIE</sequence>
<protein>
    <submittedName>
        <fullName evidence="3">YciI family protein</fullName>
    </submittedName>
</protein>
<dbReference type="Proteomes" id="UP001217500">
    <property type="component" value="Chromosome"/>
</dbReference>
<dbReference type="KEGG" id="gso:PH603_00815"/>
<organism evidence="3 4">
    <name type="scientific">Gimibacter soli</name>
    <dbReference type="NCBI Taxonomy" id="3024400"/>
    <lineage>
        <taxon>Bacteria</taxon>
        <taxon>Pseudomonadati</taxon>
        <taxon>Pseudomonadota</taxon>
        <taxon>Alphaproteobacteria</taxon>
        <taxon>Kordiimonadales</taxon>
        <taxon>Temperatibacteraceae</taxon>
        <taxon>Gimibacter</taxon>
    </lineage>
</organism>
<keyword evidence="4" id="KW-1185">Reference proteome</keyword>
<dbReference type="PANTHER" id="PTHR35174">
    <property type="entry name" value="BLL7171 PROTEIN-RELATED"/>
    <property type="match status" value="1"/>
</dbReference>
<feature type="domain" description="YCII-related" evidence="2">
    <location>
        <begin position="5"/>
        <end position="112"/>
    </location>
</feature>
<evidence type="ECO:0000313" key="3">
    <source>
        <dbReference type="EMBL" id="WCL54299.1"/>
    </source>
</evidence>
<dbReference type="PANTHER" id="PTHR35174:SF3">
    <property type="entry name" value="BLL7171 PROTEIN"/>
    <property type="match status" value="1"/>
</dbReference>
<dbReference type="InterPro" id="IPR011008">
    <property type="entry name" value="Dimeric_a/b-barrel"/>
</dbReference>
<evidence type="ECO:0000259" key="2">
    <source>
        <dbReference type="Pfam" id="PF03795"/>
    </source>
</evidence>
<gene>
    <name evidence="3" type="ORF">PH603_00815</name>
</gene>
<dbReference type="Pfam" id="PF03795">
    <property type="entry name" value="YCII"/>
    <property type="match status" value="1"/>
</dbReference>
<name>A0AAF0BKH9_9PROT</name>
<dbReference type="InterPro" id="IPR005545">
    <property type="entry name" value="YCII"/>
</dbReference>
<evidence type="ECO:0000313" key="4">
    <source>
        <dbReference type="Proteomes" id="UP001217500"/>
    </source>
</evidence>
<dbReference type="Gene3D" id="3.30.70.1060">
    <property type="entry name" value="Dimeric alpha+beta barrel"/>
    <property type="match status" value="1"/>
</dbReference>
<accession>A0AAF0BKH9</accession>
<reference evidence="3" key="1">
    <citation type="submission" date="2023-01" db="EMBL/GenBank/DDBJ databases">
        <title>The genome sequence of Kordiimonadaceae bacterium 6D33.</title>
        <authorList>
            <person name="Liu Y."/>
        </authorList>
    </citation>
    <scope>NUCLEOTIDE SEQUENCE</scope>
    <source>
        <strain evidence="3">6D33</strain>
    </source>
</reference>
<dbReference type="AlphaFoldDB" id="A0AAF0BKH9"/>
<dbReference type="SUPFAM" id="SSF54909">
    <property type="entry name" value="Dimeric alpha+beta barrel"/>
    <property type="match status" value="1"/>
</dbReference>
<dbReference type="EMBL" id="CP116805">
    <property type="protein sequence ID" value="WCL54299.1"/>
    <property type="molecule type" value="Genomic_DNA"/>
</dbReference>
<dbReference type="RefSeq" id="WP_289504018.1">
    <property type="nucleotide sequence ID" value="NZ_CP116805.1"/>
</dbReference>
<evidence type="ECO:0000256" key="1">
    <source>
        <dbReference type="ARBA" id="ARBA00007689"/>
    </source>
</evidence>
<comment type="similarity">
    <text evidence="1">Belongs to the YciI family.</text>
</comment>